<protein>
    <submittedName>
        <fullName evidence="1">Uncharacterized protein</fullName>
    </submittedName>
</protein>
<dbReference type="AlphaFoldDB" id="H6QSG7"/>
<dbReference type="InParanoid" id="H6QSG7"/>
<accession>H6QSG7</accession>
<dbReference type="GeneID" id="13542794"/>
<dbReference type="EMBL" id="DS178294">
    <property type="protein sequence ID" value="EHS63704.1"/>
    <property type="molecule type" value="Genomic_DNA"/>
</dbReference>
<evidence type="ECO:0000313" key="1">
    <source>
        <dbReference type="EMBL" id="EHS63704.1"/>
    </source>
</evidence>
<organism evidence="1 2">
    <name type="scientific">Puccinia graminis f. sp. tritici (strain CRL 75-36-700-3 / race SCCL)</name>
    <name type="common">Black stem rust fungus</name>
    <dbReference type="NCBI Taxonomy" id="418459"/>
    <lineage>
        <taxon>Eukaryota</taxon>
        <taxon>Fungi</taxon>
        <taxon>Dikarya</taxon>
        <taxon>Basidiomycota</taxon>
        <taxon>Pucciniomycotina</taxon>
        <taxon>Pucciniomycetes</taxon>
        <taxon>Pucciniales</taxon>
        <taxon>Pucciniaceae</taxon>
        <taxon>Puccinia</taxon>
    </lineage>
</organism>
<dbReference type="Proteomes" id="UP000008783">
    <property type="component" value="Unassembled WGS sequence"/>
</dbReference>
<name>H6QSG7_PUCGT</name>
<gene>
    <name evidence="1" type="ORF">PGTG_21783</name>
</gene>
<reference evidence="2" key="1">
    <citation type="journal article" date="2011" name="Proc. Natl. Acad. Sci. U.S.A.">
        <title>Obligate biotrophy features unraveled by the genomic analysis of rust fungi.</title>
        <authorList>
            <person name="Duplessis S."/>
            <person name="Cuomo C.A."/>
            <person name="Lin Y.-C."/>
            <person name="Aerts A."/>
            <person name="Tisserant E."/>
            <person name="Veneault-Fourrey C."/>
            <person name="Joly D.L."/>
            <person name="Hacquard S."/>
            <person name="Amselem J."/>
            <person name="Cantarel B.L."/>
            <person name="Chiu R."/>
            <person name="Coutinho P.M."/>
            <person name="Feau N."/>
            <person name="Field M."/>
            <person name="Frey P."/>
            <person name="Gelhaye E."/>
            <person name="Goldberg J."/>
            <person name="Grabherr M.G."/>
            <person name="Kodira C.D."/>
            <person name="Kohler A."/>
            <person name="Kuees U."/>
            <person name="Lindquist E.A."/>
            <person name="Lucas S.M."/>
            <person name="Mago R."/>
            <person name="Mauceli E."/>
            <person name="Morin E."/>
            <person name="Murat C."/>
            <person name="Pangilinan J.L."/>
            <person name="Park R."/>
            <person name="Pearson M."/>
            <person name="Quesneville H."/>
            <person name="Rouhier N."/>
            <person name="Sakthikumar S."/>
            <person name="Salamov A.A."/>
            <person name="Schmutz J."/>
            <person name="Selles B."/>
            <person name="Shapiro H."/>
            <person name="Tanguay P."/>
            <person name="Tuskan G.A."/>
            <person name="Henrissat B."/>
            <person name="Van de Peer Y."/>
            <person name="Rouze P."/>
            <person name="Ellis J.G."/>
            <person name="Dodds P.N."/>
            <person name="Schein J.E."/>
            <person name="Zhong S."/>
            <person name="Hamelin R.C."/>
            <person name="Grigoriev I.V."/>
            <person name="Szabo L.J."/>
            <person name="Martin F."/>
        </authorList>
    </citation>
    <scope>NUCLEOTIDE SEQUENCE [LARGE SCALE GENOMIC DNA]</scope>
    <source>
        <strain evidence="2">CRL 75-36-700-3 / race SCCL</strain>
    </source>
</reference>
<dbReference type="HOGENOM" id="CLU_3143672_0_0_1"/>
<dbReference type="RefSeq" id="XP_003889526.1">
    <property type="nucleotide sequence ID" value="XM_003889477.1"/>
</dbReference>
<dbReference type="VEuPathDB" id="FungiDB:PGTG_21783"/>
<sequence length="49" mass="5612">MASFPHNLRTTGTGKFPQWVPPLKRMQALLTGWDVRFQQNACELIPKSI</sequence>
<dbReference type="KEGG" id="pgr:PGTG_21783"/>
<proteinExistence type="predicted"/>
<evidence type="ECO:0000313" key="2">
    <source>
        <dbReference type="Proteomes" id="UP000008783"/>
    </source>
</evidence>
<keyword evidence="2" id="KW-1185">Reference proteome</keyword>